<protein>
    <submittedName>
        <fullName evidence="1">Uncharacterized protein</fullName>
    </submittedName>
</protein>
<proteinExistence type="predicted"/>
<dbReference type="Proteomes" id="UP000299102">
    <property type="component" value="Unassembled WGS sequence"/>
</dbReference>
<keyword evidence="2" id="KW-1185">Reference proteome</keyword>
<evidence type="ECO:0000313" key="2">
    <source>
        <dbReference type="Proteomes" id="UP000299102"/>
    </source>
</evidence>
<organism evidence="1 2">
    <name type="scientific">Eumeta variegata</name>
    <name type="common">Bagworm moth</name>
    <name type="synonym">Eumeta japonica</name>
    <dbReference type="NCBI Taxonomy" id="151549"/>
    <lineage>
        <taxon>Eukaryota</taxon>
        <taxon>Metazoa</taxon>
        <taxon>Ecdysozoa</taxon>
        <taxon>Arthropoda</taxon>
        <taxon>Hexapoda</taxon>
        <taxon>Insecta</taxon>
        <taxon>Pterygota</taxon>
        <taxon>Neoptera</taxon>
        <taxon>Endopterygota</taxon>
        <taxon>Lepidoptera</taxon>
        <taxon>Glossata</taxon>
        <taxon>Ditrysia</taxon>
        <taxon>Tineoidea</taxon>
        <taxon>Psychidae</taxon>
        <taxon>Oiketicinae</taxon>
        <taxon>Eumeta</taxon>
    </lineage>
</organism>
<reference evidence="1 2" key="1">
    <citation type="journal article" date="2019" name="Commun. Biol.">
        <title>The bagworm genome reveals a unique fibroin gene that provides high tensile strength.</title>
        <authorList>
            <person name="Kono N."/>
            <person name="Nakamura H."/>
            <person name="Ohtoshi R."/>
            <person name="Tomita M."/>
            <person name="Numata K."/>
            <person name="Arakawa K."/>
        </authorList>
    </citation>
    <scope>NUCLEOTIDE SEQUENCE [LARGE SCALE GENOMIC DNA]</scope>
</reference>
<evidence type="ECO:0000313" key="1">
    <source>
        <dbReference type="EMBL" id="GBP18766.1"/>
    </source>
</evidence>
<dbReference type="EMBL" id="BGZK01000101">
    <property type="protein sequence ID" value="GBP18766.1"/>
    <property type="molecule type" value="Genomic_DNA"/>
</dbReference>
<dbReference type="AlphaFoldDB" id="A0A4C1TYU3"/>
<accession>A0A4C1TYU3</accession>
<sequence>MQDREPQRSLQYDREPVYRAHVALMRKISKVHVVLRSSLEKLVLQKTSLNIETLSIILSTRRKNPYSEATVKKIRSAGLRGGAEIAVTIVIALV</sequence>
<gene>
    <name evidence="1" type="ORF">EVAR_93194_1</name>
</gene>
<name>A0A4C1TYU3_EUMVA</name>
<comment type="caution">
    <text evidence="1">The sequence shown here is derived from an EMBL/GenBank/DDBJ whole genome shotgun (WGS) entry which is preliminary data.</text>
</comment>